<dbReference type="EMBL" id="CP012174">
    <property type="protein sequence ID" value="AKV78384.1"/>
    <property type="molecule type" value="Genomic_DNA"/>
</dbReference>
<dbReference type="InterPro" id="IPR012932">
    <property type="entry name" value="VKOR"/>
</dbReference>
<evidence type="ECO:0000313" key="17">
    <source>
        <dbReference type="EMBL" id="AKV82871.1"/>
    </source>
</evidence>
<evidence type="ECO:0000313" key="16">
    <source>
        <dbReference type="EMBL" id="AKV80629.1"/>
    </source>
</evidence>
<evidence type="ECO:0000313" key="22">
    <source>
        <dbReference type="Proteomes" id="UP000062475"/>
    </source>
</evidence>
<keyword evidence="3 10" id="KW-0812">Transmembrane</keyword>
<dbReference type="EMBL" id="CP012172">
    <property type="protein sequence ID" value="AKV73891.1"/>
    <property type="molecule type" value="Genomic_DNA"/>
</dbReference>
<dbReference type="SMART" id="SM00756">
    <property type="entry name" value="VKc"/>
    <property type="match status" value="1"/>
</dbReference>
<evidence type="ECO:0000313" key="15">
    <source>
        <dbReference type="EMBL" id="AKV78384.1"/>
    </source>
</evidence>
<evidence type="ECO:0000256" key="3">
    <source>
        <dbReference type="ARBA" id="ARBA00022692"/>
    </source>
</evidence>
<comment type="similarity">
    <text evidence="2">Belongs to the VKOR family.</text>
</comment>
<accession>A0A088E3F3</accession>
<reference evidence="12 18" key="1">
    <citation type="journal article" date="2014" name="J. Bacteriol.">
        <title>Role of an Archaeal PitA Transporter in the Copper and Arsenic Resistance of Metallosphaera sedula, an Extreme Thermoacidophile.</title>
        <authorList>
            <person name="McCarthy S."/>
            <person name="Ai C."/>
            <person name="Wheaton G."/>
            <person name="Tevatia R."/>
            <person name="Eckrich V."/>
            <person name="Kelly R."/>
            <person name="Blum P."/>
        </authorList>
    </citation>
    <scope>NUCLEOTIDE SEQUENCE [LARGE SCALE GENOMIC DNA]</scope>
    <source>
        <strain evidence="12 18">CuR1</strain>
    </source>
</reference>
<evidence type="ECO:0000313" key="20">
    <source>
        <dbReference type="Proteomes" id="UP000061362"/>
    </source>
</evidence>
<dbReference type="GO" id="GO:0016020">
    <property type="term" value="C:membrane"/>
    <property type="evidence" value="ECO:0007669"/>
    <property type="project" value="UniProtKB-SubCell"/>
</dbReference>
<dbReference type="RefSeq" id="WP_012020765.1">
    <property type="nucleotide sequence ID" value="NZ_CP008822.1"/>
</dbReference>
<evidence type="ECO:0000256" key="8">
    <source>
        <dbReference type="ARBA" id="ARBA00023157"/>
    </source>
</evidence>
<evidence type="ECO:0000313" key="12">
    <source>
        <dbReference type="EMBL" id="AIM26964.1"/>
    </source>
</evidence>
<feature type="transmembrane region" description="Helical" evidence="10">
    <location>
        <begin position="46"/>
        <end position="65"/>
    </location>
</feature>
<dbReference type="EMBL" id="CP012173">
    <property type="protein sequence ID" value="AKV76133.1"/>
    <property type="molecule type" value="Genomic_DNA"/>
</dbReference>
<comment type="subcellular location">
    <subcellularLocation>
        <location evidence="1">Membrane</location>
        <topology evidence="1">Multi-pass membrane protein</topology>
    </subcellularLocation>
</comment>
<keyword evidence="5 10" id="KW-1133">Transmembrane helix</keyword>
<evidence type="ECO:0000256" key="6">
    <source>
        <dbReference type="ARBA" id="ARBA00023002"/>
    </source>
</evidence>
<evidence type="ECO:0000259" key="11">
    <source>
        <dbReference type="SMART" id="SM00756"/>
    </source>
</evidence>
<dbReference type="Proteomes" id="UP000061362">
    <property type="component" value="Chromosome"/>
</dbReference>
<evidence type="ECO:0000313" key="23">
    <source>
        <dbReference type="Proteomes" id="UP000068832"/>
    </source>
</evidence>
<evidence type="ECO:0000256" key="5">
    <source>
        <dbReference type="ARBA" id="ARBA00022989"/>
    </source>
</evidence>
<reference evidence="20 21" key="2">
    <citation type="journal article" date="2015" name="Genome Announc.">
        <title>Complete Genome Sequences of Evolved Arsenate-Resistant Metallosphaera sedula Strains.</title>
        <authorList>
            <person name="Ai C."/>
            <person name="McCarthy S."/>
            <person name="Schackwitz W."/>
            <person name="Martin J."/>
            <person name="Lipzen A."/>
            <person name="Blum P."/>
        </authorList>
    </citation>
    <scope>NUCLEOTIDE SEQUENCE [LARGE SCALE GENOMIC DNA]</scope>
    <source>
        <strain evidence="15 21">ARS120-1</strain>
        <strain evidence="16 20">ARS120-2</strain>
        <strain evidence="13 23">ARS50-1</strain>
        <strain evidence="14 22">ARS50-2</strain>
    </source>
</reference>
<reference evidence="17 19" key="3">
    <citation type="submission" date="2015-07" db="EMBL/GenBank/DDBJ databases">
        <title>Physiological, transcriptional responses and genome re-sequencing of acid resistant extremely thermoacidophilic Metallosphaera sedula SARC-M1.</title>
        <authorList>
            <person name="Ai C."/>
            <person name="McCarthy S."/>
            <person name="Eckrich V."/>
            <person name="Rudrappa D."/>
            <person name="Qiu G."/>
            <person name="Blum P."/>
        </authorList>
    </citation>
    <scope>NUCLEOTIDE SEQUENCE [LARGE SCALE GENOMIC DNA]</scope>
    <source>
        <strain evidence="17 19">SARC-M1</strain>
    </source>
</reference>
<dbReference type="InterPro" id="IPR038354">
    <property type="entry name" value="VKOR_sf"/>
</dbReference>
<dbReference type="Gene3D" id="1.20.1440.130">
    <property type="entry name" value="VKOR domain"/>
    <property type="match status" value="1"/>
</dbReference>
<evidence type="ECO:0000256" key="4">
    <source>
        <dbReference type="ARBA" id="ARBA00022719"/>
    </source>
</evidence>
<dbReference type="GeneID" id="91755263"/>
<name>A0A088E3F3_9CREN</name>
<dbReference type="OrthoDB" id="29240at2157"/>
<dbReference type="EMBL" id="CP012175">
    <property type="protein sequence ID" value="AKV80629.1"/>
    <property type="molecule type" value="Genomic_DNA"/>
</dbReference>
<protein>
    <submittedName>
        <fullName evidence="12">Vitamin K epoxide reductase</fullName>
    </submittedName>
</protein>
<dbReference type="CDD" id="cd12918">
    <property type="entry name" value="VKOR_arc"/>
    <property type="match status" value="1"/>
</dbReference>
<keyword evidence="7 10" id="KW-0472">Membrane</keyword>
<keyword evidence="6" id="KW-0560">Oxidoreductase</keyword>
<proteinExistence type="inferred from homology"/>
<keyword evidence="8" id="KW-1015">Disulfide bond</keyword>
<dbReference type="EMBL" id="CP012176">
    <property type="protein sequence ID" value="AKV82871.1"/>
    <property type="molecule type" value="Genomic_DNA"/>
</dbReference>
<evidence type="ECO:0000256" key="2">
    <source>
        <dbReference type="ARBA" id="ARBA00006214"/>
    </source>
</evidence>
<keyword evidence="9" id="KW-0676">Redox-active center</keyword>
<dbReference type="Proteomes" id="UP000056255">
    <property type="component" value="Chromosome"/>
</dbReference>
<dbReference type="Pfam" id="PF07884">
    <property type="entry name" value="VKOR"/>
    <property type="match status" value="1"/>
</dbReference>
<evidence type="ECO:0000313" key="13">
    <source>
        <dbReference type="EMBL" id="AKV73891.1"/>
    </source>
</evidence>
<feature type="domain" description="Vitamin K epoxide reductase" evidence="11">
    <location>
        <begin position="1"/>
        <end position="124"/>
    </location>
</feature>
<dbReference type="AlphaFoldDB" id="A0A088E3F3"/>
<evidence type="ECO:0000313" key="18">
    <source>
        <dbReference type="Proteomes" id="UP000029084"/>
    </source>
</evidence>
<dbReference type="OMA" id="CTIAQAC"/>
<evidence type="ECO:0000256" key="7">
    <source>
        <dbReference type="ARBA" id="ARBA00023136"/>
    </source>
</evidence>
<evidence type="ECO:0000313" key="19">
    <source>
        <dbReference type="Proteomes" id="UP000056255"/>
    </source>
</evidence>
<dbReference type="GO" id="GO:0048038">
    <property type="term" value="F:quinone binding"/>
    <property type="evidence" value="ECO:0007669"/>
    <property type="project" value="UniProtKB-KW"/>
</dbReference>
<dbReference type="Proteomes" id="UP000062475">
    <property type="component" value="Chromosome"/>
</dbReference>
<feature type="transmembrane region" description="Helical" evidence="10">
    <location>
        <begin position="77"/>
        <end position="93"/>
    </location>
</feature>
<dbReference type="EMBL" id="CP008822">
    <property type="protein sequence ID" value="AIM26964.1"/>
    <property type="molecule type" value="Genomic_DNA"/>
</dbReference>
<dbReference type="NCBIfam" id="NF011480">
    <property type="entry name" value="PRK14889.1-4"/>
    <property type="match status" value="1"/>
</dbReference>
<gene>
    <name evidence="12" type="ORF">HA72_0803</name>
    <name evidence="13" type="ORF">MsedA_0818</name>
    <name evidence="14" type="ORF">MsedB_0819</name>
    <name evidence="15" type="ORF">MsedC_0818</name>
    <name evidence="16" type="ORF">MsedD_0819</name>
    <name evidence="17" type="ORF">MsedE_0818</name>
</gene>
<evidence type="ECO:0000313" key="21">
    <source>
        <dbReference type="Proteomes" id="UP000062398"/>
    </source>
</evidence>
<sequence>MRRIGLGLSIIGLIDSSYLLYLTETERPPPFCNVSAYIDCGRVEFSAFSHFLGVPDPLLGVLFFAMSITLWLKFGSVLKYWWALGVIFSGYLIFTEVILNSICLYCMLAQACCIIQGIFILRMKE</sequence>
<dbReference type="Proteomes" id="UP000068832">
    <property type="component" value="Chromosome"/>
</dbReference>
<dbReference type="GO" id="GO:0016491">
    <property type="term" value="F:oxidoreductase activity"/>
    <property type="evidence" value="ECO:0007669"/>
    <property type="project" value="UniProtKB-KW"/>
</dbReference>
<dbReference type="Proteomes" id="UP000029084">
    <property type="component" value="Chromosome"/>
</dbReference>
<evidence type="ECO:0000313" key="14">
    <source>
        <dbReference type="EMBL" id="AKV76133.1"/>
    </source>
</evidence>
<organism evidence="12 18">
    <name type="scientific">Metallosphaera sedula</name>
    <dbReference type="NCBI Taxonomy" id="43687"/>
    <lineage>
        <taxon>Archaea</taxon>
        <taxon>Thermoproteota</taxon>
        <taxon>Thermoprotei</taxon>
        <taxon>Sulfolobales</taxon>
        <taxon>Sulfolobaceae</taxon>
        <taxon>Metallosphaera</taxon>
    </lineage>
</organism>
<dbReference type="Proteomes" id="UP000062398">
    <property type="component" value="Chromosome"/>
</dbReference>
<dbReference type="PATRIC" id="fig|43687.5.peg.823"/>
<evidence type="ECO:0000256" key="10">
    <source>
        <dbReference type="SAM" id="Phobius"/>
    </source>
</evidence>
<evidence type="ECO:0000256" key="9">
    <source>
        <dbReference type="ARBA" id="ARBA00023284"/>
    </source>
</evidence>
<keyword evidence="4" id="KW-0874">Quinone</keyword>
<evidence type="ECO:0000256" key="1">
    <source>
        <dbReference type="ARBA" id="ARBA00004141"/>
    </source>
</evidence>